<organism evidence="2 3">
    <name type="scientific">Flexivirga alba</name>
    <dbReference type="NCBI Taxonomy" id="702742"/>
    <lineage>
        <taxon>Bacteria</taxon>
        <taxon>Bacillati</taxon>
        <taxon>Actinomycetota</taxon>
        <taxon>Actinomycetes</taxon>
        <taxon>Micrococcales</taxon>
        <taxon>Dermacoccaceae</taxon>
        <taxon>Flexivirga</taxon>
    </lineage>
</organism>
<dbReference type="Proteomes" id="UP001596298">
    <property type="component" value="Unassembled WGS sequence"/>
</dbReference>
<feature type="domain" description="NYN" evidence="1">
    <location>
        <begin position="52"/>
        <end position="168"/>
    </location>
</feature>
<keyword evidence="3" id="KW-1185">Reference proteome</keyword>
<evidence type="ECO:0000313" key="3">
    <source>
        <dbReference type="Proteomes" id="UP001596298"/>
    </source>
</evidence>
<dbReference type="Gene3D" id="3.40.50.1010">
    <property type="entry name" value="5'-nuclease"/>
    <property type="match status" value="1"/>
</dbReference>
<dbReference type="Pfam" id="PF01936">
    <property type="entry name" value="NYN"/>
    <property type="match status" value="1"/>
</dbReference>
<name>A0ABW2AHL1_9MICO</name>
<sequence length="326" mass="35644">MSQSYCALYVDAGYLLAAAATRITGTSLRAGIEVAHAELIEGLVRQVCEDSGMPLLRTQWYDAARFNSMTEQQKHISALPRVKLRLGRMAQDGTQKGVDLRLGLDIVNHARHGRVDRLYLVTGDDDLTEAVDEAQNLGAQVIVLAVPNADGKPHGVSTHLRQVADDVLLVDEAGLDSAIHRRERKATPPAAVAAPVSESSPAAVAARVAAASTPDLSKPYRTPHELIYSTTTGQPPIVSVRLHDQPDPEVIAEGIDIVCRKVIDSWKRTATTEDIARMQAAKPSVPSDLDRALLLDLSARLDNFYLDDTTRYKLRSRFWEILDEVS</sequence>
<dbReference type="PANTHER" id="PTHR35458:SF8">
    <property type="entry name" value="SLR0650 PROTEIN"/>
    <property type="match status" value="1"/>
</dbReference>
<dbReference type="RefSeq" id="WP_382401966.1">
    <property type="nucleotide sequence ID" value="NZ_JBHSWH010000001.1"/>
</dbReference>
<evidence type="ECO:0000259" key="1">
    <source>
        <dbReference type="Pfam" id="PF01936"/>
    </source>
</evidence>
<protein>
    <submittedName>
        <fullName evidence="2">NYN domain-containing protein</fullName>
    </submittedName>
</protein>
<dbReference type="InterPro" id="IPR021139">
    <property type="entry name" value="NYN"/>
</dbReference>
<dbReference type="EMBL" id="JBHSWH010000001">
    <property type="protein sequence ID" value="MFC6706170.1"/>
    <property type="molecule type" value="Genomic_DNA"/>
</dbReference>
<evidence type="ECO:0000313" key="2">
    <source>
        <dbReference type="EMBL" id="MFC6706170.1"/>
    </source>
</evidence>
<gene>
    <name evidence="2" type="ORF">ACFQDH_13105</name>
</gene>
<reference evidence="3" key="1">
    <citation type="journal article" date="2019" name="Int. J. Syst. Evol. Microbiol.">
        <title>The Global Catalogue of Microorganisms (GCM) 10K type strain sequencing project: providing services to taxonomists for standard genome sequencing and annotation.</title>
        <authorList>
            <consortium name="The Broad Institute Genomics Platform"/>
            <consortium name="The Broad Institute Genome Sequencing Center for Infectious Disease"/>
            <person name="Wu L."/>
            <person name="Ma J."/>
        </authorList>
    </citation>
    <scope>NUCLEOTIDE SEQUENCE [LARGE SCALE GENOMIC DNA]</scope>
    <source>
        <strain evidence="3">CCUG 58127</strain>
    </source>
</reference>
<accession>A0ABW2AHL1</accession>
<dbReference type="InterPro" id="IPR047140">
    <property type="entry name" value="LabA"/>
</dbReference>
<comment type="caution">
    <text evidence="2">The sequence shown here is derived from an EMBL/GenBank/DDBJ whole genome shotgun (WGS) entry which is preliminary data.</text>
</comment>
<proteinExistence type="predicted"/>
<dbReference type="PANTHER" id="PTHR35458">
    <property type="entry name" value="SLR0755 PROTEIN"/>
    <property type="match status" value="1"/>
</dbReference>